<evidence type="ECO:0000256" key="2">
    <source>
        <dbReference type="ARBA" id="ARBA00004851"/>
    </source>
</evidence>
<keyword evidence="7 12" id="KW-0378">Hydrolase</keyword>
<dbReference type="InterPro" id="IPR003305">
    <property type="entry name" value="CenC_carb-bd"/>
</dbReference>
<evidence type="ECO:0000256" key="10">
    <source>
        <dbReference type="ARBA" id="ARBA00023326"/>
    </source>
</evidence>
<gene>
    <name evidence="15" type="ORF">PRECH8_05770</name>
</gene>
<dbReference type="InterPro" id="IPR001119">
    <property type="entry name" value="SLH_dom"/>
</dbReference>
<dbReference type="InterPro" id="IPR044846">
    <property type="entry name" value="GH10"/>
</dbReference>
<dbReference type="InterPro" id="IPR031158">
    <property type="entry name" value="GH10_AS"/>
</dbReference>
<feature type="active site" description="Nucleophile" evidence="11">
    <location>
        <position position="752"/>
    </location>
</feature>
<dbReference type="EC" id="3.2.1.8" evidence="12"/>
<comment type="catalytic activity">
    <reaction evidence="1 12">
        <text>Endohydrolysis of (1-&gt;4)-beta-D-xylosidic linkages in xylans.</text>
        <dbReference type="EC" id="3.2.1.8"/>
    </reaction>
</comment>
<protein>
    <recommendedName>
        <fullName evidence="12">Beta-xylanase</fullName>
        <ecNumber evidence="12">3.2.1.8</ecNumber>
    </recommendedName>
</protein>
<evidence type="ECO:0000256" key="7">
    <source>
        <dbReference type="ARBA" id="ARBA00022801"/>
    </source>
</evidence>
<dbReference type="Gene3D" id="2.60.40.1190">
    <property type="match status" value="1"/>
</dbReference>
<dbReference type="GO" id="GO:0030246">
    <property type="term" value="F:carbohydrate binding"/>
    <property type="evidence" value="ECO:0007669"/>
    <property type="project" value="InterPro"/>
</dbReference>
<feature type="domain" description="GH10" evidence="14">
    <location>
        <begin position="491"/>
        <end position="828"/>
    </location>
</feature>
<evidence type="ECO:0000256" key="8">
    <source>
        <dbReference type="ARBA" id="ARBA00023277"/>
    </source>
</evidence>
<evidence type="ECO:0000256" key="3">
    <source>
        <dbReference type="ARBA" id="ARBA00007495"/>
    </source>
</evidence>
<comment type="pathway">
    <text evidence="2">Glycan degradation; xylan degradation.</text>
</comment>
<evidence type="ECO:0000259" key="13">
    <source>
        <dbReference type="PROSITE" id="PS51272"/>
    </source>
</evidence>
<feature type="domain" description="SLH" evidence="13">
    <location>
        <begin position="1324"/>
        <end position="1383"/>
    </location>
</feature>
<evidence type="ECO:0000313" key="15">
    <source>
        <dbReference type="EMBL" id="GFR37281.1"/>
    </source>
</evidence>
<dbReference type="Pfam" id="PF06452">
    <property type="entry name" value="CBM9_1"/>
    <property type="match status" value="1"/>
</dbReference>
<dbReference type="GO" id="GO:0045493">
    <property type="term" value="P:xylan catabolic process"/>
    <property type="evidence" value="ECO:0007669"/>
    <property type="project" value="UniProtKB-KW"/>
</dbReference>
<dbReference type="SUPFAM" id="SSF51445">
    <property type="entry name" value="(Trans)glycosidases"/>
    <property type="match status" value="1"/>
</dbReference>
<sequence>MTPIAAEISESSDNYVVYHETFEEGNSVARQSGGASLEYVTDKVFDGNEDGAALYVNNRTNNHDGPDFFFEDLGLVDGRTYTVTIAVYVDSDVTIPEGALLAIQPVGNDNYGWVTGAEITAGKAMTLTGQFTADLSMYDRLRVQSDEAGKTVPFYIGDILITGEPEPIDEEPVEEQIIYHETFKDDAGKVKPAGDVTLEVVSDLYFDGNEDGKALKVDGRTQNWHGVDIAFSDVGMADGATYTIRVIGYIAEDVEVPAGAKATLQNVQSYQGLYVDADFVAGQPFVLTGRYTVDQSRDFAVRIQSNEAGQTVPFYIGDILITGEAPVDEPSDRPPAIPFIPIDFEDNTTQGFEGRAGSESLTVTDETNHTEGGKYALKVEGRSDTWHGPSLRVEKYIDLGYEYKISVWVKMIEPSTAELTLSTQVGSDQYINLAKQIVTSGEWVQLEGRYRYTNAGGEYITIYIESNNATASFYIDDVEFVPTGAGPVDIERDLDPIKEVYKDDFLIGSAISAEDLDGVRFELLTMHHNLATAGNAMKPDALQRTKGQFTFDEADEMVNKVLGAGMKMHGHVLVWHQQSPDWMNIAGTDEEGKPIYLSREEALDNLRTHIRKVVEHFGDRVISWDVVNEAMSDNPPNPEDWEGSLRKSAWYHAIGPDYIEQAFLAAREVIDEHGWDIKLYYNDYNDDNQNKAEAIYQMVKEINERYAAEHNGRLLIDGIGMQGHYNLNTNPANVRRSLEKFISLGVEVGITELDIKAGENYELTDKEAKQQAYLYAQLFQLYKEYAEHISRVTFWGLDDGTSWLADRNPLLFDRNLKAKPAYYAVIDPEKYIEEYDPEEIEARQGQGVYGTPVIDGEIDAVWNNAPDLPIDRYQMAWQGANGTAKVLWDEENLYVLVRVNDSELDKSNPNEWEQDSIEVFLDQLNTKQTFYVDGVGQYRINYENETSFNPAGIDEGFESAVKVTGSSYTVEVKIPLTEIRPKHGTKIGFDVQINDARSGARQSVATWNDLSGQGYQDPSVFGVLTLIDPSAADEDSRRGSSPVILPPTGSVEVRNGVTAIRPAVRTIGGHATAEITNQLLRQALGQAAEQADGSKQIVVDLAEQVRSGAVDVQLPASSLQSEENYTLLVKLGTVWVEIPSRMLVNHESSHEQVKIRIAQDAKEQLAANVRDQIGDRPVIKLDLVAGDEVMPWSSADAPVIVTIPYTPSWVESLYPDHIVVWHIDDAGKITAIPNSRYDAEEGVVRLAAKHFSTFAVTYVYHDFTDTHDVPWARDAIEAMAARDIIRGIGGKLYAPYDNITRADFVALLVRALELQAPDEHVTMFRDVPASAYYYDELRTAKQLGIAAGTGDGAFQPAAPITRQDMMVLTVRALEAAGRSLPSGSPLTAYADADLVADYAKDSVTALAASGIIAGKSGNRIAPQDHLTRAEAAVILYRIWKE</sequence>
<dbReference type="SUPFAM" id="SSF49785">
    <property type="entry name" value="Galactose-binding domain-like"/>
    <property type="match status" value="3"/>
</dbReference>
<reference evidence="15" key="1">
    <citation type="submission" date="2020-08" db="EMBL/GenBank/DDBJ databases">
        <authorList>
            <person name="Uke A."/>
            <person name="Chhe C."/>
            <person name="Baramee S."/>
            <person name="Kosugi A."/>
        </authorList>
    </citation>
    <scope>NUCLEOTIDE SEQUENCE</scope>
    <source>
        <strain evidence="15">DA-C8</strain>
    </source>
</reference>
<keyword evidence="6" id="KW-0677">Repeat</keyword>
<dbReference type="PANTHER" id="PTHR31490:SF90">
    <property type="entry name" value="ENDO-1,4-BETA-XYLANASE A"/>
    <property type="match status" value="1"/>
</dbReference>
<name>A0A916VFE1_9BACL</name>
<evidence type="ECO:0000256" key="5">
    <source>
        <dbReference type="ARBA" id="ARBA00022729"/>
    </source>
</evidence>
<keyword evidence="8 12" id="KW-0119">Carbohydrate metabolism</keyword>
<accession>A0A916VFE1</accession>
<feature type="domain" description="SLH" evidence="13">
    <location>
        <begin position="1259"/>
        <end position="1322"/>
    </location>
</feature>
<feature type="domain" description="SLH" evidence="13">
    <location>
        <begin position="1386"/>
        <end position="1441"/>
    </location>
</feature>
<dbReference type="Proteomes" id="UP000654993">
    <property type="component" value="Unassembled WGS sequence"/>
</dbReference>
<evidence type="ECO:0000256" key="12">
    <source>
        <dbReference type="RuleBase" id="RU361174"/>
    </source>
</evidence>
<dbReference type="InterPro" id="IPR001000">
    <property type="entry name" value="GH10_dom"/>
</dbReference>
<comment type="caution">
    <text evidence="15">The sequence shown here is derived from an EMBL/GenBank/DDBJ whole genome shotgun (WGS) entry which is preliminary data.</text>
</comment>
<dbReference type="SMART" id="SM00633">
    <property type="entry name" value="Glyco_10"/>
    <property type="match status" value="1"/>
</dbReference>
<dbReference type="InterPro" id="IPR008979">
    <property type="entry name" value="Galactose-bd-like_sf"/>
</dbReference>
<dbReference type="Pfam" id="PF00331">
    <property type="entry name" value="Glyco_hydro_10"/>
    <property type="match status" value="1"/>
</dbReference>
<dbReference type="Gene3D" id="2.60.120.260">
    <property type="entry name" value="Galactose-binding domain-like"/>
    <property type="match status" value="3"/>
</dbReference>
<evidence type="ECO:0000259" key="14">
    <source>
        <dbReference type="PROSITE" id="PS51760"/>
    </source>
</evidence>
<dbReference type="Pfam" id="PF00395">
    <property type="entry name" value="SLH"/>
    <property type="match status" value="3"/>
</dbReference>
<dbReference type="PROSITE" id="PS51760">
    <property type="entry name" value="GH10_2"/>
    <property type="match status" value="1"/>
</dbReference>
<keyword evidence="10 12" id="KW-0624">Polysaccharide degradation</keyword>
<keyword evidence="9 12" id="KW-0326">Glycosidase</keyword>
<dbReference type="Pfam" id="PF02018">
    <property type="entry name" value="CBM_4_9"/>
    <property type="match status" value="2"/>
</dbReference>
<dbReference type="InterPro" id="IPR017853">
    <property type="entry name" value="GH"/>
</dbReference>
<dbReference type="CDD" id="cd00005">
    <property type="entry name" value="CBM9_like_1"/>
    <property type="match status" value="1"/>
</dbReference>
<evidence type="ECO:0000256" key="1">
    <source>
        <dbReference type="ARBA" id="ARBA00000681"/>
    </source>
</evidence>
<dbReference type="Gene3D" id="3.20.20.80">
    <property type="entry name" value="Glycosidases"/>
    <property type="match status" value="1"/>
</dbReference>
<dbReference type="PROSITE" id="PS00591">
    <property type="entry name" value="GH10_1"/>
    <property type="match status" value="1"/>
</dbReference>
<evidence type="ECO:0000313" key="16">
    <source>
        <dbReference type="Proteomes" id="UP000654993"/>
    </source>
</evidence>
<reference evidence="15" key="2">
    <citation type="journal article" date="2021" name="Data Brief">
        <title>Draft genome sequence data of the facultative, thermophilic, xylanolytic bacterium Paenibacillus sp. strain DA-C8.</title>
        <authorList>
            <person name="Chhe C."/>
            <person name="Uke A."/>
            <person name="Baramee S."/>
            <person name="Ungkulpasvich U."/>
            <person name="Tachaapaikoon C."/>
            <person name="Pason P."/>
            <person name="Waeonukul R."/>
            <person name="Ratanakhanokchai K."/>
            <person name="Kosugi A."/>
        </authorList>
    </citation>
    <scope>NUCLEOTIDE SEQUENCE</scope>
    <source>
        <strain evidence="15">DA-C8</strain>
    </source>
</reference>
<evidence type="ECO:0000256" key="9">
    <source>
        <dbReference type="ARBA" id="ARBA00023295"/>
    </source>
</evidence>
<evidence type="ECO:0000256" key="4">
    <source>
        <dbReference type="ARBA" id="ARBA00022651"/>
    </source>
</evidence>
<dbReference type="SUPFAM" id="SSF49344">
    <property type="entry name" value="CBD9-like"/>
    <property type="match status" value="1"/>
</dbReference>
<dbReference type="EMBL" id="BMAQ01000004">
    <property type="protein sequence ID" value="GFR37281.1"/>
    <property type="molecule type" value="Genomic_DNA"/>
</dbReference>
<proteinExistence type="inferred from homology"/>
<keyword evidence="16" id="KW-1185">Reference proteome</keyword>
<dbReference type="PANTHER" id="PTHR31490">
    <property type="entry name" value="GLYCOSYL HYDROLASE"/>
    <property type="match status" value="1"/>
</dbReference>
<evidence type="ECO:0000256" key="11">
    <source>
        <dbReference type="PROSITE-ProRule" id="PRU10061"/>
    </source>
</evidence>
<dbReference type="PRINTS" id="PR00134">
    <property type="entry name" value="GLHYDRLASE10"/>
</dbReference>
<dbReference type="PROSITE" id="PS51272">
    <property type="entry name" value="SLH"/>
    <property type="match status" value="3"/>
</dbReference>
<evidence type="ECO:0000256" key="6">
    <source>
        <dbReference type="ARBA" id="ARBA00022737"/>
    </source>
</evidence>
<dbReference type="GO" id="GO:0031176">
    <property type="term" value="F:endo-1,4-beta-xylanase activity"/>
    <property type="evidence" value="ECO:0007669"/>
    <property type="project" value="UniProtKB-EC"/>
</dbReference>
<keyword evidence="5" id="KW-0732">Signal</keyword>
<comment type="similarity">
    <text evidence="3 12">Belongs to the glycosyl hydrolase 10 (cellulase F) family.</text>
</comment>
<organism evidence="15 16">
    <name type="scientific">Insulibacter thermoxylanivorax</name>
    <dbReference type="NCBI Taxonomy" id="2749268"/>
    <lineage>
        <taxon>Bacteria</taxon>
        <taxon>Bacillati</taxon>
        <taxon>Bacillota</taxon>
        <taxon>Bacilli</taxon>
        <taxon>Bacillales</taxon>
        <taxon>Paenibacillaceae</taxon>
        <taxon>Insulibacter</taxon>
    </lineage>
</organism>
<dbReference type="InterPro" id="IPR010502">
    <property type="entry name" value="Carb-bd_dom_fam9"/>
</dbReference>
<keyword evidence="4" id="KW-0858">Xylan degradation</keyword>